<dbReference type="InterPro" id="IPR011044">
    <property type="entry name" value="Quino_amine_DH_bsu"/>
</dbReference>
<accession>A0A835XEJ0</accession>
<feature type="compositionally biased region" description="Gly residues" evidence="1">
    <location>
        <begin position="145"/>
        <end position="161"/>
    </location>
</feature>
<evidence type="ECO:0000256" key="1">
    <source>
        <dbReference type="SAM" id="MobiDB-lite"/>
    </source>
</evidence>
<evidence type="ECO:0000313" key="3">
    <source>
        <dbReference type="Proteomes" id="UP000612055"/>
    </source>
</evidence>
<dbReference type="GO" id="GO:0005643">
    <property type="term" value="C:nuclear pore"/>
    <property type="evidence" value="ECO:0007669"/>
    <property type="project" value="TreeGrafter"/>
</dbReference>
<feature type="compositionally biased region" description="Low complexity" evidence="1">
    <location>
        <begin position="34"/>
        <end position="43"/>
    </location>
</feature>
<proteinExistence type="predicted"/>
<feature type="region of interest" description="Disordered" evidence="1">
    <location>
        <begin position="143"/>
        <end position="171"/>
    </location>
</feature>
<feature type="region of interest" description="Disordered" evidence="1">
    <location>
        <begin position="25"/>
        <end position="73"/>
    </location>
</feature>
<dbReference type="AlphaFoldDB" id="A0A835XEJ0"/>
<dbReference type="Gene3D" id="2.130.10.10">
    <property type="entry name" value="YVTN repeat-like/Quinoprotein amine dehydrogenase"/>
    <property type="match status" value="1"/>
</dbReference>
<dbReference type="OrthoDB" id="411991at2759"/>
<name>A0A835XEJ0_9CHLO</name>
<reference evidence="2" key="1">
    <citation type="journal article" date="2020" name="bioRxiv">
        <title>Comparative genomics of Chlamydomonas.</title>
        <authorList>
            <person name="Craig R.J."/>
            <person name="Hasan A.R."/>
            <person name="Ness R.W."/>
            <person name="Keightley P.D."/>
        </authorList>
    </citation>
    <scope>NUCLEOTIDE SEQUENCE</scope>
    <source>
        <strain evidence="2">CCAP 11/70</strain>
    </source>
</reference>
<dbReference type="InterPro" id="IPR045139">
    <property type="entry name" value="Aladin"/>
</dbReference>
<sequence>MQAPQPPPDGTKTICEDRCRLVQQDEAFDASGSPKLVPSLLLPAAPPPELLPQRPAVYPPDAAGEGAEDGAGRPSLTERLWSQLGALAAPLAPLARPLGAVWSTFLSGCRPRPAAPPLEWHPRRPWLAAADGEGRVAVVEVPGAAGPGAGAPGGGRNGSLGPGPAPRPEVLQAGPGAVRALLAHPTLQPQALSLAWCPTSPGLLAVGVPGGVALWAVAGEGRPPLAAAGRGGGPWLRMLRSRVPGARVVGLSWSPDGRLLAAASPDQAGLQVHDVASGVSTPVAAGPAAFDLVRWSPCGNYVFAAGTGARHFYIFETQRWRWARWETAAGPAGPAGAEINLGPAGPASSSAGSTHSSVVAAAWAPAAPGRNPVLLACLGPRGPGGGLVALHLVEGAPGLGAQLLPVALPELGAAVRPAPGAASPPGPPRVVDLAWEAAGERLAVLLQPQQGAPLVALYATCVDPLVSARLLGFARPGAELCAGAGAGAAGQAAASAAPAALLALPGCLTAARTAPTGAGAGGPCCVVSARVGARGVYNLPCYF</sequence>
<dbReference type="GO" id="GO:0006913">
    <property type="term" value="P:nucleocytoplasmic transport"/>
    <property type="evidence" value="ECO:0007669"/>
    <property type="project" value="TreeGrafter"/>
</dbReference>
<protein>
    <recommendedName>
        <fullName evidence="4">Aladin</fullName>
    </recommendedName>
</protein>
<evidence type="ECO:0008006" key="4">
    <source>
        <dbReference type="Google" id="ProtNLM"/>
    </source>
</evidence>
<keyword evidence="3" id="KW-1185">Reference proteome</keyword>
<organism evidence="2 3">
    <name type="scientific">Edaphochlamys debaryana</name>
    <dbReference type="NCBI Taxonomy" id="47281"/>
    <lineage>
        <taxon>Eukaryota</taxon>
        <taxon>Viridiplantae</taxon>
        <taxon>Chlorophyta</taxon>
        <taxon>core chlorophytes</taxon>
        <taxon>Chlorophyceae</taxon>
        <taxon>CS clade</taxon>
        <taxon>Chlamydomonadales</taxon>
        <taxon>Chlamydomonadales incertae sedis</taxon>
        <taxon>Edaphochlamys</taxon>
    </lineage>
</organism>
<dbReference type="InterPro" id="IPR015943">
    <property type="entry name" value="WD40/YVTN_repeat-like_dom_sf"/>
</dbReference>
<gene>
    <name evidence="2" type="ORF">HYH03_018482</name>
</gene>
<comment type="caution">
    <text evidence="2">The sequence shown here is derived from an EMBL/GenBank/DDBJ whole genome shotgun (WGS) entry which is preliminary data.</text>
</comment>
<dbReference type="Proteomes" id="UP000612055">
    <property type="component" value="Unassembled WGS sequence"/>
</dbReference>
<dbReference type="PANTHER" id="PTHR14494">
    <property type="entry name" value="ALADIN/ADRACALIN/AAAS"/>
    <property type="match status" value="1"/>
</dbReference>
<dbReference type="SUPFAM" id="SSF50969">
    <property type="entry name" value="YVTN repeat-like/Quinoprotein amine dehydrogenase"/>
    <property type="match status" value="1"/>
</dbReference>
<dbReference type="PANTHER" id="PTHR14494:SF0">
    <property type="entry name" value="ALADIN"/>
    <property type="match status" value="1"/>
</dbReference>
<evidence type="ECO:0000313" key="2">
    <source>
        <dbReference type="EMBL" id="KAG2482598.1"/>
    </source>
</evidence>
<feature type="compositionally biased region" description="Low complexity" evidence="1">
    <location>
        <begin position="51"/>
        <end position="65"/>
    </location>
</feature>
<dbReference type="EMBL" id="JAEHOE010000212">
    <property type="protein sequence ID" value="KAG2482598.1"/>
    <property type="molecule type" value="Genomic_DNA"/>
</dbReference>